<feature type="transmembrane region" description="Helical" evidence="2">
    <location>
        <begin position="143"/>
        <end position="163"/>
    </location>
</feature>
<feature type="region of interest" description="Disordered" evidence="1">
    <location>
        <begin position="1"/>
        <end position="42"/>
    </location>
</feature>
<reference evidence="4" key="1">
    <citation type="submission" date="2022-10" db="EMBL/GenBank/DDBJ databases">
        <title>Genome assembly of Pristionchus species.</title>
        <authorList>
            <person name="Yoshida K."/>
            <person name="Sommer R.J."/>
        </authorList>
    </citation>
    <scope>NUCLEOTIDE SEQUENCE [LARGE SCALE GENOMIC DNA]</scope>
    <source>
        <strain evidence="4">RS5460</strain>
    </source>
</reference>
<evidence type="ECO:0000256" key="2">
    <source>
        <dbReference type="SAM" id="Phobius"/>
    </source>
</evidence>
<organism evidence="3 4">
    <name type="scientific">Pristionchus mayeri</name>
    <dbReference type="NCBI Taxonomy" id="1317129"/>
    <lineage>
        <taxon>Eukaryota</taxon>
        <taxon>Metazoa</taxon>
        <taxon>Ecdysozoa</taxon>
        <taxon>Nematoda</taxon>
        <taxon>Chromadorea</taxon>
        <taxon>Rhabditida</taxon>
        <taxon>Rhabditina</taxon>
        <taxon>Diplogasteromorpha</taxon>
        <taxon>Diplogasteroidea</taxon>
        <taxon>Neodiplogasteridae</taxon>
        <taxon>Pristionchus</taxon>
    </lineage>
</organism>
<protein>
    <submittedName>
        <fullName evidence="3">Uncharacterized protein</fullName>
    </submittedName>
</protein>
<feature type="transmembrane region" description="Helical" evidence="2">
    <location>
        <begin position="110"/>
        <end position="131"/>
    </location>
</feature>
<sequence>EVMSSLHQPDERHLLQPPQPWTGFENPQWMPPPPYESATPSAPPFTLPDYYDQVPGDVQPTPQQLQRPLVVPSPVVVNTSPSVHVVGVPLLSSRLPTGCCCLSNEKSAMFILYVLLLSSSIAVVSSFCLFAKGISSEFTDEDIIALTFTLPSAILFPGSISALKGVFNGQTAGLGFLLTTLNVYWFLVFFAAICTFCVLAFCGFLALFLLLAPISIIFSFVLFICILFQFAFLCAVAEIHKVLVDFRRSINRRRSAGQP</sequence>
<gene>
    <name evidence="3" type="ORF">PMAYCL1PPCAC_02384</name>
</gene>
<evidence type="ECO:0000313" key="4">
    <source>
        <dbReference type="Proteomes" id="UP001328107"/>
    </source>
</evidence>
<feature type="non-terminal residue" evidence="3">
    <location>
        <position position="1"/>
    </location>
</feature>
<comment type="caution">
    <text evidence="3">The sequence shown here is derived from an EMBL/GenBank/DDBJ whole genome shotgun (WGS) entry which is preliminary data.</text>
</comment>
<accession>A0AAN4Z2N8</accession>
<dbReference type="EMBL" id="BTRK01000001">
    <property type="protein sequence ID" value="GMR32189.1"/>
    <property type="molecule type" value="Genomic_DNA"/>
</dbReference>
<proteinExistence type="predicted"/>
<evidence type="ECO:0000256" key="1">
    <source>
        <dbReference type="SAM" id="MobiDB-lite"/>
    </source>
</evidence>
<dbReference type="AlphaFoldDB" id="A0AAN4Z2N8"/>
<feature type="transmembrane region" description="Helical" evidence="2">
    <location>
        <begin position="183"/>
        <end position="210"/>
    </location>
</feature>
<keyword evidence="2" id="KW-0812">Transmembrane</keyword>
<keyword evidence="4" id="KW-1185">Reference proteome</keyword>
<keyword evidence="2" id="KW-1133">Transmembrane helix</keyword>
<feature type="transmembrane region" description="Helical" evidence="2">
    <location>
        <begin position="217"/>
        <end position="239"/>
    </location>
</feature>
<feature type="compositionally biased region" description="Pro residues" evidence="1">
    <location>
        <begin position="29"/>
        <end position="42"/>
    </location>
</feature>
<keyword evidence="2" id="KW-0472">Membrane</keyword>
<evidence type="ECO:0000313" key="3">
    <source>
        <dbReference type="EMBL" id="GMR32189.1"/>
    </source>
</evidence>
<dbReference type="Proteomes" id="UP001328107">
    <property type="component" value="Unassembled WGS sequence"/>
</dbReference>
<name>A0AAN4Z2N8_9BILA</name>